<proteinExistence type="predicted"/>
<feature type="non-terminal residue" evidence="2">
    <location>
        <position position="58"/>
    </location>
</feature>
<evidence type="ECO:0000313" key="3">
    <source>
        <dbReference type="Proteomes" id="UP000265520"/>
    </source>
</evidence>
<feature type="region of interest" description="Disordered" evidence="1">
    <location>
        <begin position="1"/>
        <end position="22"/>
    </location>
</feature>
<dbReference type="AlphaFoldDB" id="A0A392VGF6"/>
<protein>
    <submittedName>
        <fullName evidence="2">Uncharacterized protein</fullName>
    </submittedName>
</protein>
<feature type="compositionally biased region" description="Basic and acidic residues" evidence="1">
    <location>
        <begin position="13"/>
        <end position="22"/>
    </location>
</feature>
<evidence type="ECO:0000256" key="1">
    <source>
        <dbReference type="SAM" id="MobiDB-lite"/>
    </source>
</evidence>
<comment type="caution">
    <text evidence="2">The sequence shown here is derived from an EMBL/GenBank/DDBJ whole genome shotgun (WGS) entry which is preliminary data.</text>
</comment>
<keyword evidence="3" id="KW-1185">Reference proteome</keyword>
<name>A0A392VGF6_9FABA</name>
<reference evidence="2 3" key="1">
    <citation type="journal article" date="2018" name="Front. Plant Sci.">
        <title>Red Clover (Trifolium pratense) and Zigzag Clover (T. medium) - A Picture of Genomic Similarities and Differences.</title>
        <authorList>
            <person name="Dluhosova J."/>
            <person name="Istvanek J."/>
            <person name="Nedelnik J."/>
            <person name="Repkova J."/>
        </authorList>
    </citation>
    <scope>NUCLEOTIDE SEQUENCE [LARGE SCALE GENOMIC DNA]</scope>
    <source>
        <strain evidence="3">cv. 10/8</strain>
        <tissue evidence="2">Leaf</tissue>
    </source>
</reference>
<evidence type="ECO:0000313" key="2">
    <source>
        <dbReference type="EMBL" id="MCI85460.1"/>
    </source>
</evidence>
<sequence length="58" mass="6343">MPKQHSRQPANRSDGHKGEEKVRIAINTIVGGFAGGGESSSARRRYARRAEFDAKFVG</sequence>
<organism evidence="2 3">
    <name type="scientific">Trifolium medium</name>
    <dbReference type="NCBI Taxonomy" id="97028"/>
    <lineage>
        <taxon>Eukaryota</taxon>
        <taxon>Viridiplantae</taxon>
        <taxon>Streptophyta</taxon>
        <taxon>Embryophyta</taxon>
        <taxon>Tracheophyta</taxon>
        <taxon>Spermatophyta</taxon>
        <taxon>Magnoliopsida</taxon>
        <taxon>eudicotyledons</taxon>
        <taxon>Gunneridae</taxon>
        <taxon>Pentapetalae</taxon>
        <taxon>rosids</taxon>
        <taxon>fabids</taxon>
        <taxon>Fabales</taxon>
        <taxon>Fabaceae</taxon>
        <taxon>Papilionoideae</taxon>
        <taxon>50 kb inversion clade</taxon>
        <taxon>NPAAA clade</taxon>
        <taxon>Hologalegina</taxon>
        <taxon>IRL clade</taxon>
        <taxon>Trifolieae</taxon>
        <taxon>Trifolium</taxon>
    </lineage>
</organism>
<dbReference type="EMBL" id="LXQA011115906">
    <property type="protein sequence ID" value="MCI85460.1"/>
    <property type="molecule type" value="Genomic_DNA"/>
</dbReference>
<dbReference type="Proteomes" id="UP000265520">
    <property type="component" value="Unassembled WGS sequence"/>
</dbReference>
<accession>A0A392VGF6</accession>